<dbReference type="PROSITE" id="PS50109">
    <property type="entry name" value="HIS_KIN"/>
    <property type="match status" value="1"/>
</dbReference>
<dbReference type="Pfam" id="PF07494">
    <property type="entry name" value="Reg_prop"/>
    <property type="match status" value="2"/>
</dbReference>
<evidence type="ECO:0000256" key="7">
    <source>
        <dbReference type="PROSITE-ProRule" id="PRU00169"/>
    </source>
</evidence>
<dbReference type="PANTHER" id="PTHR43547">
    <property type="entry name" value="TWO-COMPONENT HISTIDINE KINASE"/>
    <property type="match status" value="1"/>
</dbReference>
<feature type="domain" description="Histidine kinase" evidence="10">
    <location>
        <begin position="787"/>
        <end position="1004"/>
    </location>
</feature>
<keyword evidence="8" id="KW-0472">Membrane</keyword>
<evidence type="ECO:0000259" key="10">
    <source>
        <dbReference type="PROSITE" id="PS50109"/>
    </source>
</evidence>
<dbReference type="PROSITE" id="PS01124">
    <property type="entry name" value="HTH_ARAC_FAMILY_2"/>
    <property type="match status" value="1"/>
</dbReference>
<dbReference type="InterPro" id="IPR005467">
    <property type="entry name" value="His_kinase_dom"/>
</dbReference>
<dbReference type="Pfam" id="PF07495">
    <property type="entry name" value="Y_Y_Y"/>
    <property type="match status" value="1"/>
</dbReference>
<dbReference type="InterPro" id="IPR011047">
    <property type="entry name" value="Quinoprotein_ADH-like_sf"/>
</dbReference>
<keyword evidence="5" id="KW-0238">DNA-binding</keyword>
<keyword evidence="3 7" id="KW-0597">Phosphoprotein</keyword>
<dbReference type="InterPro" id="IPR004358">
    <property type="entry name" value="Sig_transdc_His_kin-like_C"/>
</dbReference>
<dbReference type="PROSITE" id="PS00041">
    <property type="entry name" value="HTH_ARAC_FAMILY_1"/>
    <property type="match status" value="1"/>
</dbReference>
<evidence type="ECO:0000313" key="13">
    <source>
        <dbReference type="Proteomes" id="UP000823757"/>
    </source>
</evidence>
<keyword evidence="8" id="KW-0812">Transmembrane</keyword>
<dbReference type="SUPFAM" id="SSF47384">
    <property type="entry name" value="Homodimeric domain of signal transducing histidine kinase"/>
    <property type="match status" value="1"/>
</dbReference>
<dbReference type="GO" id="GO:0043565">
    <property type="term" value="F:sequence-specific DNA binding"/>
    <property type="evidence" value="ECO:0007669"/>
    <property type="project" value="InterPro"/>
</dbReference>
<feature type="domain" description="Response regulatory" evidence="11">
    <location>
        <begin position="1047"/>
        <end position="1163"/>
    </location>
</feature>
<dbReference type="InterPro" id="IPR018062">
    <property type="entry name" value="HTH_AraC-typ_CS"/>
</dbReference>
<dbReference type="CDD" id="cd00082">
    <property type="entry name" value="HisKA"/>
    <property type="match status" value="1"/>
</dbReference>
<dbReference type="EMBL" id="JADIMD010000021">
    <property type="protein sequence ID" value="MBO8473943.1"/>
    <property type="molecule type" value="Genomic_DNA"/>
</dbReference>
<feature type="transmembrane region" description="Helical" evidence="8">
    <location>
        <begin position="748"/>
        <end position="766"/>
    </location>
</feature>
<dbReference type="InterPro" id="IPR015943">
    <property type="entry name" value="WD40/YVTN_repeat-like_dom_sf"/>
</dbReference>
<dbReference type="InterPro" id="IPR013783">
    <property type="entry name" value="Ig-like_fold"/>
</dbReference>
<evidence type="ECO:0000259" key="11">
    <source>
        <dbReference type="PROSITE" id="PS50110"/>
    </source>
</evidence>
<dbReference type="SUPFAM" id="SSF63829">
    <property type="entry name" value="Calcium-dependent phosphotriesterase"/>
    <property type="match status" value="1"/>
</dbReference>
<reference evidence="12" key="1">
    <citation type="submission" date="2020-10" db="EMBL/GenBank/DDBJ databases">
        <authorList>
            <person name="Gilroy R."/>
        </authorList>
    </citation>
    <scope>NUCLEOTIDE SEQUENCE</scope>
    <source>
        <strain evidence="12">B1-13419</strain>
    </source>
</reference>
<dbReference type="SMART" id="SM00388">
    <property type="entry name" value="HisKA"/>
    <property type="match status" value="1"/>
</dbReference>
<dbReference type="Gene3D" id="1.10.10.60">
    <property type="entry name" value="Homeodomain-like"/>
    <property type="match status" value="1"/>
</dbReference>
<dbReference type="SUPFAM" id="SSF52172">
    <property type="entry name" value="CheY-like"/>
    <property type="match status" value="1"/>
</dbReference>
<dbReference type="PRINTS" id="PR00344">
    <property type="entry name" value="BCTRLSENSOR"/>
</dbReference>
<dbReference type="InterPro" id="IPR001789">
    <property type="entry name" value="Sig_transdc_resp-reg_receiver"/>
</dbReference>
<evidence type="ECO:0000256" key="1">
    <source>
        <dbReference type="ARBA" id="ARBA00000085"/>
    </source>
</evidence>
<proteinExistence type="predicted"/>
<evidence type="ECO:0000313" key="12">
    <source>
        <dbReference type="EMBL" id="MBO8473943.1"/>
    </source>
</evidence>
<dbReference type="SUPFAM" id="SSF46689">
    <property type="entry name" value="Homeodomain-like"/>
    <property type="match status" value="1"/>
</dbReference>
<accession>A0A9D9NI51</accession>
<dbReference type="InterPro" id="IPR003594">
    <property type="entry name" value="HATPase_dom"/>
</dbReference>
<dbReference type="Gene3D" id="2.60.40.10">
    <property type="entry name" value="Immunoglobulins"/>
    <property type="match status" value="1"/>
</dbReference>
<evidence type="ECO:0000256" key="2">
    <source>
        <dbReference type="ARBA" id="ARBA00012438"/>
    </source>
</evidence>
<dbReference type="InterPro" id="IPR009057">
    <property type="entry name" value="Homeodomain-like_sf"/>
</dbReference>
<dbReference type="PANTHER" id="PTHR43547:SF2">
    <property type="entry name" value="HYBRID SIGNAL TRANSDUCTION HISTIDINE KINASE C"/>
    <property type="match status" value="1"/>
</dbReference>
<dbReference type="SMART" id="SM00387">
    <property type="entry name" value="HATPase_c"/>
    <property type="match status" value="1"/>
</dbReference>
<dbReference type="SUPFAM" id="SSF55874">
    <property type="entry name" value="ATPase domain of HSP90 chaperone/DNA topoisomerase II/histidine kinase"/>
    <property type="match status" value="1"/>
</dbReference>
<dbReference type="Pfam" id="PF02518">
    <property type="entry name" value="HATPase_c"/>
    <property type="match status" value="1"/>
</dbReference>
<comment type="catalytic activity">
    <reaction evidence="1">
        <text>ATP + protein L-histidine = ADP + protein N-phospho-L-histidine.</text>
        <dbReference type="EC" id="2.7.13.3"/>
    </reaction>
</comment>
<dbReference type="Gene3D" id="3.30.565.10">
    <property type="entry name" value="Histidine kinase-like ATPase, C-terminal domain"/>
    <property type="match status" value="1"/>
</dbReference>
<protein>
    <recommendedName>
        <fullName evidence="2">histidine kinase</fullName>
        <ecNumber evidence="2">2.7.13.3</ecNumber>
    </recommendedName>
</protein>
<dbReference type="Gene3D" id="1.10.287.130">
    <property type="match status" value="1"/>
</dbReference>
<dbReference type="InterPro" id="IPR036890">
    <property type="entry name" value="HATPase_C_sf"/>
</dbReference>
<dbReference type="SMART" id="SM00448">
    <property type="entry name" value="REC"/>
    <property type="match status" value="1"/>
</dbReference>
<dbReference type="InterPro" id="IPR036097">
    <property type="entry name" value="HisK_dim/P_sf"/>
</dbReference>
<dbReference type="InterPro" id="IPR011006">
    <property type="entry name" value="CheY-like_superfamily"/>
</dbReference>
<dbReference type="GO" id="GO:0003700">
    <property type="term" value="F:DNA-binding transcription factor activity"/>
    <property type="evidence" value="ECO:0007669"/>
    <property type="project" value="InterPro"/>
</dbReference>
<dbReference type="EC" id="2.7.13.3" evidence="2"/>
<gene>
    <name evidence="12" type="ORF">IAB91_01455</name>
</gene>
<keyword evidence="4" id="KW-0805">Transcription regulation</keyword>
<dbReference type="Pfam" id="PF00072">
    <property type="entry name" value="Response_reg"/>
    <property type="match status" value="1"/>
</dbReference>
<dbReference type="Gene3D" id="3.40.50.2300">
    <property type="match status" value="1"/>
</dbReference>
<dbReference type="CDD" id="cd00075">
    <property type="entry name" value="HATPase"/>
    <property type="match status" value="1"/>
</dbReference>
<evidence type="ECO:0000256" key="6">
    <source>
        <dbReference type="ARBA" id="ARBA00023163"/>
    </source>
</evidence>
<evidence type="ECO:0000259" key="9">
    <source>
        <dbReference type="PROSITE" id="PS01124"/>
    </source>
</evidence>
<keyword evidence="6" id="KW-0804">Transcription</keyword>
<comment type="caution">
    <text evidence="12">The sequence shown here is derived from an EMBL/GenBank/DDBJ whole genome shotgun (WGS) entry which is preliminary data.</text>
</comment>
<sequence>MHNPLLLLYRLLLLLSILLAGPYHNTISALPNLSQKNGLSSNSIISVEKDKEGYLWFASKSGIDRYDGTDVVSYDDINGNVIIDKSGNLFSYNPKGEIYRYDETAGSFSKYVSLSPEIVNAICFNDDNEMFAGTRSGLFRIEYDAGMGHAVKILDLKNIFCLEQGPGNTIFAGTQNCLVAVDSVGHVDTLLKNSFVQSLMYDRKHRELWVGTYSSGSYRYDFRSDRLDSISCVPKRYPVRTFESDGTSIWIGTDGNGVYIIDQETLELKEHYNTYSPDHSKRLTANGVYKLFKDGDLMWICTYTGGVDIYDSNKIEAESFSLFDNDGKTQLGDVCVNTILEDSDGNIWFGTNNGISVYSPASGRWQYFLKSAGKSSRLECNVIMCLYEDGEYMWAGGYTVGAFRINRKTGEITHYTTVTSGIGTNYVFDIAGDEKGNIWFSGIHGPLSVMNPETNSFEYYHIYNGQVIEVIPDNRLLIGTMEGLILLYTDSRAIETIVFSEDDNKYNRIYSIDYIDENCLYVSTEAGVMKYNLDQRKIESRFNQDNPTFSVLEDGLKRLWISSASGIVCADPETGRNNLLPLTDILTVNPFNKNSYCKLSNGKFVFGGANGAVIVNPSWHSPAQKEYPFRFTKFAVAGTKSSYKEYLHVKDYNQPKQEKSKIVLKYYQNSVDISFALLDYNLMDDIRYSWKIDGLTDSWSELTSDNRINLLYLSPGTYRIELRAYVNSVLNAETFISFKIRPPFFKSSYFFCILILLCITFFIMLFRMKKNKMEVQVSDEKIKFFVNVAHEIRTPVSLIKSPIQDVIRNERLSDEGQKSLSIALNNSEKLLFVVNQLMDFQNSERLTARLCVEEIDIVSYLNEKVKEFRLWSNEKQQELNLHSPDKSRTVWIDVSKMDIIIQNLLSNAIKYTGEKGVIDLSLVFNSSSFCITVSDNGIGIPVKERKKIFSRFYRAENAVNLKTSGSGLGLLLVKNYSILMGGDVSYRPGDYGGSEFTVRLPLGKSHYLPEQIMMPGAGTIKKADSFTPLQASQKHEVEKNPKYRKADILIVDDNDELLQYLKNSLSSKYYRVTSISDGAAVMDEIHKNIPDLIITDVLMPNLNGDALCRRIKADPETSHIPVIMLTAMSEVENVVEGLESGADVYLTKPFDMQVLKAYIHNLIYSRHTIVNKLSGIHNNGTAKDLVFDGPESPGSIVKDCHENDTQFYEVVLSLIKKNISNSEYTIQNICEEMAMSRSVFYKRIKAITGKSPNDLLREIRLKYAAQLLKTKRYTIVEVAAKTGFPDQRYFSTVFKRYFGQTPSSYIRNE</sequence>
<evidence type="ECO:0000256" key="3">
    <source>
        <dbReference type="ARBA" id="ARBA00022553"/>
    </source>
</evidence>
<dbReference type="Proteomes" id="UP000823757">
    <property type="component" value="Unassembled WGS sequence"/>
</dbReference>
<evidence type="ECO:0000256" key="8">
    <source>
        <dbReference type="SAM" id="Phobius"/>
    </source>
</evidence>
<reference evidence="12" key="2">
    <citation type="journal article" date="2021" name="PeerJ">
        <title>Extensive microbial diversity within the chicken gut microbiome revealed by metagenomics and culture.</title>
        <authorList>
            <person name="Gilroy R."/>
            <person name="Ravi A."/>
            <person name="Getino M."/>
            <person name="Pursley I."/>
            <person name="Horton D.L."/>
            <person name="Alikhan N.F."/>
            <person name="Baker D."/>
            <person name="Gharbi K."/>
            <person name="Hall N."/>
            <person name="Watson M."/>
            <person name="Adriaenssens E.M."/>
            <person name="Foster-Nyarko E."/>
            <person name="Jarju S."/>
            <person name="Secka A."/>
            <person name="Antonio M."/>
            <person name="Oren A."/>
            <person name="Chaudhuri R.R."/>
            <person name="La Ragione R."/>
            <person name="Hildebrand F."/>
            <person name="Pallen M.J."/>
        </authorList>
    </citation>
    <scope>NUCLEOTIDE SEQUENCE</scope>
    <source>
        <strain evidence="12">B1-13419</strain>
    </source>
</reference>
<dbReference type="PROSITE" id="PS50110">
    <property type="entry name" value="RESPONSE_REGULATORY"/>
    <property type="match status" value="1"/>
</dbReference>
<dbReference type="InterPro" id="IPR018060">
    <property type="entry name" value="HTH_AraC"/>
</dbReference>
<dbReference type="SUPFAM" id="SSF50998">
    <property type="entry name" value="Quinoprotein alcohol dehydrogenase-like"/>
    <property type="match status" value="1"/>
</dbReference>
<dbReference type="InterPro" id="IPR011123">
    <property type="entry name" value="Y_Y_Y"/>
</dbReference>
<evidence type="ECO:0000256" key="5">
    <source>
        <dbReference type="ARBA" id="ARBA00023125"/>
    </source>
</evidence>
<dbReference type="GO" id="GO:0000155">
    <property type="term" value="F:phosphorelay sensor kinase activity"/>
    <property type="evidence" value="ECO:0007669"/>
    <property type="project" value="InterPro"/>
</dbReference>
<dbReference type="Pfam" id="PF12833">
    <property type="entry name" value="HTH_18"/>
    <property type="match status" value="1"/>
</dbReference>
<organism evidence="12 13">
    <name type="scientific">Candidatus Cryptobacteroides faecigallinarum</name>
    <dbReference type="NCBI Taxonomy" id="2840763"/>
    <lineage>
        <taxon>Bacteria</taxon>
        <taxon>Pseudomonadati</taxon>
        <taxon>Bacteroidota</taxon>
        <taxon>Bacteroidia</taxon>
        <taxon>Bacteroidales</taxon>
        <taxon>Candidatus Cryptobacteroides</taxon>
    </lineage>
</organism>
<feature type="domain" description="HTH araC/xylS-type" evidence="9">
    <location>
        <begin position="1209"/>
        <end position="1308"/>
    </location>
</feature>
<keyword evidence="8" id="KW-1133">Transmembrane helix</keyword>
<feature type="modified residue" description="4-aspartylphosphate" evidence="7">
    <location>
        <position position="1096"/>
    </location>
</feature>
<dbReference type="SMART" id="SM00342">
    <property type="entry name" value="HTH_ARAC"/>
    <property type="match status" value="1"/>
</dbReference>
<dbReference type="InterPro" id="IPR003661">
    <property type="entry name" value="HisK_dim/P_dom"/>
</dbReference>
<dbReference type="InterPro" id="IPR011110">
    <property type="entry name" value="Reg_prop"/>
</dbReference>
<evidence type="ECO:0000256" key="4">
    <source>
        <dbReference type="ARBA" id="ARBA00023015"/>
    </source>
</evidence>
<name>A0A9D9NI51_9BACT</name>
<dbReference type="Pfam" id="PF00512">
    <property type="entry name" value="HisKA"/>
    <property type="match status" value="1"/>
</dbReference>
<dbReference type="Gene3D" id="2.130.10.10">
    <property type="entry name" value="YVTN repeat-like/Quinoprotein amine dehydrogenase"/>
    <property type="match status" value="2"/>
</dbReference>